<dbReference type="Pfam" id="PF07589">
    <property type="entry name" value="PEP-CTERM"/>
    <property type="match status" value="1"/>
</dbReference>
<evidence type="ECO:0000313" key="2">
    <source>
        <dbReference type="EMBL" id="CAG9931284.1"/>
    </source>
</evidence>
<dbReference type="EMBL" id="OU912926">
    <property type="protein sequence ID" value="CAG9931284.1"/>
    <property type="molecule type" value="Genomic_DNA"/>
</dbReference>
<name>A0ABM8YUZ5_9PROT</name>
<reference evidence="2 3" key="1">
    <citation type="submission" date="2021-10" db="EMBL/GenBank/DDBJ databases">
        <authorList>
            <person name="Koch H."/>
        </authorList>
    </citation>
    <scope>NUCLEOTIDE SEQUENCE [LARGE SCALE GENOMIC DNA]</scope>
    <source>
        <strain evidence="2">6680</strain>
    </source>
</reference>
<organism evidence="2 3">
    <name type="scientific">Candidatus Nitrotoga arctica</name>
    <dbReference type="NCBI Taxonomy" id="453162"/>
    <lineage>
        <taxon>Bacteria</taxon>
        <taxon>Pseudomonadati</taxon>
        <taxon>Pseudomonadota</taxon>
        <taxon>Betaproteobacteria</taxon>
        <taxon>Nitrosomonadales</taxon>
        <taxon>Gallionellaceae</taxon>
        <taxon>Candidatus Nitrotoga</taxon>
    </lineage>
</organism>
<dbReference type="NCBIfam" id="TIGR02595">
    <property type="entry name" value="PEP_CTERM"/>
    <property type="match status" value="1"/>
</dbReference>
<proteinExistence type="predicted"/>
<keyword evidence="3" id="KW-1185">Reference proteome</keyword>
<evidence type="ECO:0000313" key="3">
    <source>
        <dbReference type="Proteomes" id="UP000839052"/>
    </source>
</evidence>
<evidence type="ECO:0000259" key="1">
    <source>
        <dbReference type="Pfam" id="PF07589"/>
    </source>
</evidence>
<sequence>MRSINLKSAGPATMVPLAINSNFIRSVSIVVGLLMTTMAHAGFVDFVIRGTPTINHPAVGQTEFVLTVGGQKAALGSNDINGQTLGSLQSVAITRLDDVTRFAAGSGPRVAPYLNFWITDGAGNFAIVANEPSDANMQLLYSNGYDLSFADLSGKVAKIFENTNKSWLPNAGVGLTFADLASFVIQAPTVAQLTSGWAGLGGGAPRELVTNLAYGVNWVFGDTLSNYVSGDPGYLVTNASVSAVNGVPEPTTLALLGLGLAGLGVSRRRKI</sequence>
<gene>
    <name evidence="2" type="ORF">NTG6680_0031</name>
</gene>
<dbReference type="Proteomes" id="UP000839052">
    <property type="component" value="Chromosome"/>
</dbReference>
<dbReference type="InterPro" id="IPR013424">
    <property type="entry name" value="Ice-binding_C"/>
</dbReference>
<protein>
    <recommendedName>
        <fullName evidence="1">Ice-binding protein C-terminal domain-containing protein</fullName>
    </recommendedName>
</protein>
<feature type="domain" description="Ice-binding protein C-terminal" evidence="1">
    <location>
        <begin position="247"/>
        <end position="268"/>
    </location>
</feature>
<dbReference type="RefSeq" id="WP_239795399.1">
    <property type="nucleotide sequence ID" value="NZ_OU912926.1"/>
</dbReference>
<accession>A0ABM8YUZ5</accession>